<evidence type="ECO:0000313" key="3">
    <source>
        <dbReference type="EMBL" id="MDT0497081.1"/>
    </source>
</evidence>
<keyword evidence="4" id="KW-1185">Reference proteome</keyword>
<dbReference type="PANTHER" id="PTHR43639">
    <property type="entry name" value="OXIDOREDUCTASE, SHORT-CHAIN DEHYDROGENASE/REDUCTASE FAMILY (AFU_ORTHOLOGUE AFUA_5G02870)"/>
    <property type="match status" value="1"/>
</dbReference>
<dbReference type="InterPro" id="IPR020904">
    <property type="entry name" value="Sc_DH/Rdtase_CS"/>
</dbReference>
<dbReference type="Proteomes" id="UP001254608">
    <property type="component" value="Unassembled WGS sequence"/>
</dbReference>
<evidence type="ECO:0000256" key="2">
    <source>
        <dbReference type="ARBA" id="ARBA00023002"/>
    </source>
</evidence>
<dbReference type="RefSeq" id="WP_311364475.1">
    <property type="nucleotide sequence ID" value="NZ_JAVRIC010000007.1"/>
</dbReference>
<dbReference type="EC" id="1.5.1.33" evidence="3"/>
<organism evidence="3 4">
    <name type="scientific">Banduia mediterranea</name>
    <dbReference type="NCBI Taxonomy" id="3075609"/>
    <lineage>
        <taxon>Bacteria</taxon>
        <taxon>Pseudomonadati</taxon>
        <taxon>Pseudomonadota</taxon>
        <taxon>Gammaproteobacteria</taxon>
        <taxon>Nevskiales</taxon>
        <taxon>Algiphilaceae</taxon>
        <taxon>Banduia</taxon>
    </lineage>
</organism>
<proteinExistence type="inferred from homology"/>
<gene>
    <name evidence="3" type="ORF">RM530_06840</name>
</gene>
<dbReference type="InterPro" id="IPR002347">
    <property type="entry name" value="SDR_fam"/>
</dbReference>
<dbReference type="PRINTS" id="PR00080">
    <property type="entry name" value="SDRFAMILY"/>
</dbReference>
<dbReference type="NCBIfam" id="NF006598">
    <property type="entry name" value="PRK09135.1"/>
    <property type="match status" value="1"/>
</dbReference>
<name>A0ABU2WGS7_9GAMM</name>
<protein>
    <submittedName>
        <fullName evidence="3">Pteridine reductase</fullName>
        <ecNumber evidence="3">1.5.1.33</ecNumber>
    </submittedName>
</protein>
<keyword evidence="2 3" id="KW-0560">Oxidoreductase</keyword>
<dbReference type="GO" id="GO:0047040">
    <property type="term" value="F:pteridine reductase activity"/>
    <property type="evidence" value="ECO:0007669"/>
    <property type="project" value="UniProtKB-EC"/>
</dbReference>
<dbReference type="PROSITE" id="PS00061">
    <property type="entry name" value="ADH_SHORT"/>
    <property type="match status" value="1"/>
</dbReference>
<dbReference type="SUPFAM" id="SSF51735">
    <property type="entry name" value="NAD(P)-binding Rossmann-fold domains"/>
    <property type="match status" value="1"/>
</dbReference>
<evidence type="ECO:0000313" key="4">
    <source>
        <dbReference type="Proteomes" id="UP001254608"/>
    </source>
</evidence>
<reference evidence="3 4" key="1">
    <citation type="submission" date="2023-09" db="EMBL/GenBank/DDBJ databases">
        <authorList>
            <person name="Rey-Velasco X."/>
        </authorList>
    </citation>
    <scope>NUCLEOTIDE SEQUENCE [LARGE SCALE GENOMIC DNA]</scope>
    <source>
        <strain evidence="3 4">W345</strain>
    </source>
</reference>
<dbReference type="PRINTS" id="PR00081">
    <property type="entry name" value="GDHRDH"/>
</dbReference>
<sequence length="257" mass="27481">MTQGAKYTADTRTAATPRVALITGAARRIGAQIARELHADGWCVALHYRQSAEAAQELATELESLRPDSAATVQADLLERAGRERLIEQAKQTWGQLDALVNNASSYYPTPIGSIDESAFDDLMGSNFKAPLFLSQAFAGAVTQGSIVNIVDIHVQAPMCGFAAYSAAKGALDTLGRALARELAPRIRVNAVAPGHILWSDHETLSDAQMQAESARIPMQRLGSPEDVAHAVRFLLSEQASYITGVTLPVDGGLRLT</sequence>
<comment type="caution">
    <text evidence="3">The sequence shown here is derived from an EMBL/GenBank/DDBJ whole genome shotgun (WGS) entry which is preliminary data.</text>
</comment>
<dbReference type="PANTHER" id="PTHR43639:SF1">
    <property type="entry name" value="SHORT-CHAIN DEHYDROGENASE_REDUCTASE FAMILY PROTEIN"/>
    <property type="match status" value="1"/>
</dbReference>
<evidence type="ECO:0000256" key="1">
    <source>
        <dbReference type="ARBA" id="ARBA00006484"/>
    </source>
</evidence>
<dbReference type="InterPro" id="IPR036291">
    <property type="entry name" value="NAD(P)-bd_dom_sf"/>
</dbReference>
<comment type="similarity">
    <text evidence="1">Belongs to the short-chain dehydrogenases/reductases (SDR) family.</text>
</comment>
<dbReference type="Pfam" id="PF13561">
    <property type="entry name" value="adh_short_C2"/>
    <property type="match status" value="1"/>
</dbReference>
<dbReference type="Gene3D" id="3.40.50.720">
    <property type="entry name" value="NAD(P)-binding Rossmann-like Domain"/>
    <property type="match status" value="1"/>
</dbReference>
<dbReference type="EMBL" id="JAVRIC010000007">
    <property type="protein sequence ID" value="MDT0497081.1"/>
    <property type="molecule type" value="Genomic_DNA"/>
</dbReference>
<accession>A0ABU2WGS7</accession>